<dbReference type="Proteomes" id="UP001174934">
    <property type="component" value="Unassembled WGS sequence"/>
</dbReference>
<dbReference type="EMBL" id="JAULSR010000002">
    <property type="protein sequence ID" value="KAK0629119.1"/>
    <property type="molecule type" value="Genomic_DNA"/>
</dbReference>
<proteinExistence type="predicted"/>
<reference evidence="1" key="1">
    <citation type="submission" date="2023-06" db="EMBL/GenBank/DDBJ databases">
        <title>Genome-scale phylogeny and comparative genomics of the fungal order Sordariales.</title>
        <authorList>
            <consortium name="Lawrence Berkeley National Laboratory"/>
            <person name="Hensen N."/>
            <person name="Bonometti L."/>
            <person name="Westerberg I."/>
            <person name="Brannstrom I.O."/>
            <person name="Guillou S."/>
            <person name="Cros-Aarteil S."/>
            <person name="Calhoun S."/>
            <person name="Haridas S."/>
            <person name="Kuo A."/>
            <person name="Mondo S."/>
            <person name="Pangilinan J."/>
            <person name="Riley R."/>
            <person name="LaButti K."/>
            <person name="Andreopoulos B."/>
            <person name="Lipzen A."/>
            <person name="Chen C."/>
            <person name="Yanf M."/>
            <person name="Daum C."/>
            <person name="Ng V."/>
            <person name="Clum A."/>
            <person name="Steindorff A."/>
            <person name="Ohm R."/>
            <person name="Martin F."/>
            <person name="Silar P."/>
            <person name="Natvig D."/>
            <person name="Lalanne C."/>
            <person name="Gautier V."/>
            <person name="Ament-velasquez S.L."/>
            <person name="Kruys A."/>
            <person name="Hutchinson M.I."/>
            <person name="Powell A.J."/>
            <person name="Barry K."/>
            <person name="Miller A.N."/>
            <person name="Grigoriev I.V."/>
            <person name="Debuchy R."/>
            <person name="Gladieux P."/>
            <person name="Thoren M.H."/>
            <person name="Johannesson H."/>
        </authorList>
    </citation>
    <scope>NUCLEOTIDE SEQUENCE</scope>
    <source>
        <strain evidence="1">SMH3391-2</strain>
    </source>
</reference>
<evidence type="ECO:0000313" key="1">
    <source>
        <dbReference type="EMBL" id="KAK0629119.1"/>
    </source>
</evidence>
<comment type="caution">
    <text evidence="1">The sequence shown here is derived from an EMBL/GenBank/DDBJ whole genome shotgun (WGS) entry which is preliminary data.</text>
</comment>
<dbReference type="PROSITE" id="PS51257">
    <property type="entry name" value="PROKAR_LIPOPROTEIN"/>
    <property type="match status" value="1"/>
</dbReference>
<evidence type="ECO:0000313" key="2">
    <source>
        <dbReference type="Proteomes" id="UP001174934"/>
    </source>
</evidence>
<sequence length="127" mass="13680">MWPKLAQGCVGCAGCWLGWAGLGLGLAASCGVAKHVEAIVRFWGAWAVHFFRFTVPSGRERGGAFSALLLPGVREGDIRCCNALYNGLFSTPFDYAEDYGALLHGDRPHVGLPMGINLSGRHMHEGY</sequence>
<dbReference type="AlphaFoldDB" id="A0AA40C924"/>
<protein>
    <submittedName>
        <fullName evidence="1">Uncharacterized protein</fullName>
    </submittedName>
</protein>
<accession>A0AA40C924</accession>
<keyword evidence="2" id="KW-1185">Reference proteome</keyword>
<name>A0AA40C924_9PEZI</name>
<organism evidence="1 2">
    <name type="scientific">Bombardia bombarda</name>
    <dbReference type="NCBI Taxonomy" id="252184"/>
    <lineage>
        <taxon>Eukaryota</taxon>
        <taxon>Fungi</taxon>
        <taxon>Dikarya</taxon>
        <taxon>Ascomycota</taxon>
        <taxon>Pezizomycotina</taxon>
        <taxon>Sordariomycetes</taxon>
        <taxon>Sordariomycetidae</taxon>
        <taxon>Sordariales</taxon>
        <taxon>Lasiosphaeriaceae</taxon>
        <taxon>Bombardia</taxon>
    </lineage>
</organism>
<gene>
    <name evidence="1" type="ORF">B0T17DRAFT_505713</name>
</gene>